<organism evidence="2 3">
    <name type="scientific">Sphenostylis stenocarpa</name>
    <dbReference type="NCBI Taxonomy" id="92480"/>
    <lineage>
        <taxon>Eukaryota</taxon>
        <taxon>Viridiplantae</taxon>
        <taxon>Streptophyta</taxon>
        <taxon>Embryophyta</taxon>
        <taxon>Tracheophyta</taxon>
        <taxon>Spermatophyta</taxon>
        <taxon>Magnoliopsida</taxon>
        <taxon>eudicotyledons</taxon>
        <taxon>Gunneridae</taxon>
        <taxon>Pentapetalae</taxon>
        <taxon>rosids</taxon>
        <taxon>fabids</taxon>
        <taxon>Fabales</taxon>
        <taxon>Fabaceae</taxon>
        <taxon>Papilionoideae</taxon>
        <taxon>50 kb inversion clade</taxon>
        <taxon>NPAAA clade</taxon>
        <taxon>indigoferoid/millettioid clade</taxon>
        <taxon>Phaseoleae</taxon>
        <taxon>Sphenostylis</taxon>
    </lineage>
</organism>
<evidence type="ECO:0000313" key="2">
    <source>
        <dbReference type="EMBL" id="CAJ1936840.1"/>
    </source>
</evidence>
<name>A0AA86V6H2_9FABA</name>
<dbReference type="Pfam" id="PF04749">
    <property type="entry name" value="PLAC8"/>
    <property type="match status" value="1"/>
</dbReference>
<evidence type="ECO:0000313" key="3">
    <source>
        <dbReference type="Proteomes" id="UP001189624"/>
    </source>
</evidence>
<accession>A0AA86V6H2</accession>
<keyword evidence="3" id="KW-1185">Reference proteome</keyword>
<dbReference type="EMBL" id="OY731400">
    <property type="protein sequence ID" value="CAJ1936840.1"/>
    <property type="molecule type" value="Genomic_DNA"/>
</dbReference>
<feature type="transmembrane region" description="Helical" evidence="1">
    <location>
        <begin position="55"/>
        <end position="73"/>
    </location>
</feature>
<dbReference type="PANTHER" id="PTHR15907">
    <property type="entry name" value="DUF614 FAMILY PROTEIN-RELATED"/>
    <property type="match status" value="1"/>
</dbReference>
<proteinExistence type="predicted"/>
<reference evidence="2" key="1">
    <citation type="submission" date="2023-10" db="EMBL/GenBank/DDBJ databases">
        <authorList>
            <person name="Domelevo Entfellner J.-B."/>
        </authorList>
    </citation>
    <scope>NUCLEOTIDE SEQUENCE</scope>
</reference>
<keyword evidence="1" id="KW-0812">Transmembrane</keyword>
<dbReference type="InterPro" id="IPR006461">
    <property type="entry name" value="PLAC_motif_containing"/>
</dbReference>
<dbReference type="NCBIfam" id="TIGR01571">
    <property type="entry name" value="A_thal_Cys_rich"/>
    <property type="match status" value="1"/>
</dbReference>
<evidence type="ECO:0000256" key="1">
    <source>
        <dbReference type="SAM" id="Phobius"/>
    </source>
</evidence>
<sequence length="162" mass="18071">MTEKVSRGSWSTGLCDCFSDCGSCCLTLWCPCVSFGRVAEILDKGSNSCCLHGSLFYFLAIFTQLGASIYAWFYRTKFREVYGIEGHQCKDCLVSFVCPCLSLCQEYRELKARGFDMSVGKLGRERANAHTWCDVSTGSGGWHEPLSWTVCETVCGIRVCLE</sequence>
<keyword evidence="1" id="KW-1133">Transmembrane helix</keyword>
<gene>
    <name evidence="2" type="ORF">AYBTSS11_LOCUS7685</name>
</gene>
<protein>
    <submittedName>
        <fullName evidence="2">Uncharacterized protein</fullName>
    </submittedName>
</protein>
<keyword evidence="1" id="KW-0472">Membrane</keyword>
<dbReference type="Gramene" id="rna-AYBTSS11_LOCUS7685">
    <property type="protein sequence ID" value="CAJ1936840.1"/>
    <property type="gene ID" value="gene-AYBTSS11_LOCUS7685"/>
</dbReference>
<dbReference type="Proteomes" id="UP001189624">
    <property type="component" value="Chromosome 3"/>
</dbReference>
<dbReference type="AlphaFoldDB" id="A0AA86V6H2"/>